<dbReference type="InterPro" id="IPR032710">
    <property type="entry name" value="NTF2-like_dom_sf"/>
</dbReference>
<proteinExistence type="predicted"/>
<sequence>MALTNEQKLEHQSKFAAATNAGQPDITMSMCVEGALVWHNFDDKSVPYASTGKTLTRMHTIIPNLRWETRAVAATSTGWMWQAAIRGTAPGGEICAHSVMIVTLNDEGLITQLDEYIDPSQLSALRG</sequence>
<dbReference type="EMBL" id="CAFAAL010000079">
    <property type="protein sequence ID" value="CAB4806595.1"/>
    <property type="molecule type" value="Genomic_DNA"/>
</dbReference>
<reference evidence="1" key="1">
    <citation type="submission" date="2020-05" db="EMBL/GenBank/DDBJ databases">
        <authorList>
            <person name="Chiriac C."/>
            <person name="Salcher M."/>
            <person name="Ghai R."/>
            <person name="Kavagutti S V."/>
        </authorList>
    </citation>
    <scope>NUCLEOTIDE SEQUENCE</scope>
</reference>
<dbReference type="AlphaFoldDB" id="A0A6J6YDS7"/>
<dbReference type="Gene3D" id="3.10.450.50">
    <property type="match status" value="1"/>
</dbReference>
<organism evidence="1">
    <name type="scientific">freshwater metagenome</name>
    <dbReference type="NCBI Taxonomy" id="449393"/>
    <lineage>
        <taxon>unclassified sequences</taxon>
        <taxon>metagenomes</taxon>
        <taxon>ecological metagenomes</taxon>
    </lineage>
</organism>
<evidence type="ECO:0000313" key="2">
    <source>
        <dbReference type="EMBL" id="CAB4882067.1"/>
    </source>
</evidence>
<evidence type="ECO:0000313" key="1">
    <source>
        <dbReference type="EMBL" id="CAB4806595.1"/>
    </source>
</evidence>
<protein>
    <submittedName>
        <fullName evidence="1">Unannotated protein</fullName>
    </submittedName>
</protein>
<dbReference type="EMBL" id="CAFBLJ010000139">
    <property type="protein sequence ID" value="CAB4882067.1"/>
    <property type="molecule type" value="Genomic_DNA"/>
</dbReference>
<accession>A0A6J6YDS7</accession>
<gene>
    <name evidence="1" type="ORF">UFOPK3004_00972</name>
    <name evidence="2" type="ORF">UFOPK3304_01741</name>
</gene>
<dbReference type="SUPFAM" id="SSF54427">
    <property type="entry name" value="NTF2-like"/>
    <property type="match status" value="1"/>
</dbReference>
<name>A0A6J6YDS7_9ZZZZ</name>